<proteinExistence type="predicted"/>
<organism evidence="1 2">
    <name type="scientific">Stephania cephalantha</name>
    <dbReference type="NCBI Taxonomy" id="152367"/>
    <lineage>
        <taxon>Eukaryota</taxon>
        <taxon>Viridiplantae</taxon>
        <taxon>Streptophyta</taxon>
        <taxon>Embryophyta</taxon>
        <taxon>Tracheophyta</taxon>
        <taxon>Spermatophyta</taxon>
        <taxon>Magnoliopsida</taxon>
        <taxon>Ranunculales</taxon>
        <taxon>Menispermaceae</taxon>
        <taxon>Menispermoideae</taxon>
        <taxon>Cissampelideae</taxon>
        <taxon>Stephania</taxon>
    </lineage>
</organism>
<keyword evidence="2" id="KW-1185">Reference proteome</keyword>
<sequence length="59" mass="6449">MAKNLFDSGYGIEMGYEKALKKVNGSISNGFVEFENYQIDITNLPIFPLTGCILSGQTA</sequence>
<reference evidence="1 2" key="1">
    <citation type="submission" date="2024-01" db="EMBL/GenBank/DDBJ databases">
        <title>Genome assemblies of Stephania.</title>
        <authorList>
            <person name="Yang L."/>
        </authorList>
    </citation>
    <scope>NUCLEOTIDE SEQUENCE [LARGE SCALE GENOMIC DNA]</scope>
    <source>
        <strain evidence="1">JXDWG</strain>
        <tissue evidence="1">Leaf</tissue>
    </source>
</reference>
<accession>A0AAP0NKL7</accession>
<comment type="caution">
    <text evidence="1">The sequence shown here is derived from an EMBL/GenBank/DDBJ whole genome shotgun (WGS) entry which is preliminary data.</text>
</comment>
<dbReference type="AlphaFoldDB" id="A0AAP0NKL7"/>
<evidence type="ECO:0000313" key="2">
    <source>
        <dbReference type="Proteomes" id="UP001419268"/>
    </source>
</evidence>
<protein>
    <submittedName>
        <fullName evidence="1">Uncharacterized protein</fullName>
    </submittedName>
</protein>
<gene>
    <name evidence="1" type="ORF">Scep_018811</name>
</gene>
<name>A0AAP0NKL7_9MAGN</name>
<dbReference type="EMBL" id="JBBNAG010000008">
    <property type="protein sequence ID" value="KAK9111292.1"/>
    <property type="molecule type" value="Genomic_DNA"/>
</dbReference>
<evidence type="ECO:0000313" key="1">
    <source>
        <dbReference type="EMBL" id="KAK9111292.1"/>
    </source>
</evidence>
<dbReference type="Proteomes" id="UP001419268">
    <property type="component" value="Unassembled WGS sequence"/>
</dbReference>